<organism evidence="3 4">
    <name type="scientific">Aulographum hederae CBS 113979</name>
    <dbReference type="NCBI Taxonomy" id="1176131"/>
    <lineage>
        <taxon>Eukaryota</taxon>
        <taxon>Fungi</taxon>
        <taxon>Dikarya</taxon>
        <taxon>Ascomycota</taxon>
        <taxon>Pezizomycotina</taxon>
        <taxon>Dothideomycetes</taxon>
        <taxon>Pleosporomycetidae</taxon>
        <taxon>Aulographales</taxon>
        <taxon>Aulographaceae</taxon>
    </lineage>
</organism>
<dbReference type="EMBL" id="ML977142">
    <property type="protein sequence ID" value="KAF1990550.1"/>
    <property type="molecule type" value="Genomic_DNA"/>
</dbReference>
<name>A0A6G1HBZ8_9PEZI</name>
<gene>
    <name evidence="3" type="ORF">K402DRAFT_444442</name>
</gene>
<feature type="non-terminal residue" evidence="3">
    <location>
        <position position="1"/>
    </location>
</feature>
<dbReference type="InterPro" id="IPR036291">
    <property type="entry name" value="NAD(P)-bd_dom_sf"/>
</dbReference>
<evidence type="ECO:0000256" key="2">
    <source>
        <dbReference type="ARBA" id="ARBA00023002"/>
    </source>
</evidence>
<proteinExistence type="inferred from homology"/>
<dbReference type="AlphaFoldDB" id="A0A6G1HBZ8"/>
<dbReference type="InterPro" id="IPR002347">
    <property type="entry name" value="SDR_fam"/>
</dbReference>
<evidence type="ECO:0000313" key="4">
    <source>
        <dbReference type="Proteomes" id="UP000800041"/>
    </source>
</evidence>
<dbReference type="OrthoDB" id="1933717at2759"/>
<dbReference type="Pfam" id="PF00106">
    <property type="entry name" value="adh_short"/>
    <property type="match status" value="1"/>
</dbReference>
<dbReference type="GO" id="GO:0016616">
    <property type="term" value="F:oxidoreductase activity, acting on the CH-OH group of donors, NAD or NADP as acceptor"/>
    <property type="evidence" value="ECO:0007669"/>
    <property type="project" value="TreeGrafter"/>
</dbReference>
<dbReference type="CDD" id="cd05233">
    <property type="entry name" value="SDR_c"/>
    <property type="match status" value="1"/>
</dbReference>
<dbReference type="PRINTS" id="PR00081">
    <property type="entry name" value="GDHRDH"/>
</dbReference>
<dbReference type="PANTHER" id="PTHR42760">
    <property type="entry name" value="SHORT-CHAIN DEHYDROGENASES/REDUCTASES FAMILY MEMBER"/>
    <property type="match status" value="1"/>
</dbReference>
<dbReference type="PANTHER" id="PTHR42760:SF37">
    <property type="entry name" value="CLAVALDEHYDE DEHYDROGENASE"/>
    <property type="match status" value="1"/>
</dbReference>
<sequence>MSQDPDSHILNSGWNFTKISHRDTYPFVDPTKSDFSGKHVFITGAPKGIGRALASSYGKAGATAIAIGARSSLSVVESEIQEAAKAAMKSSPRILSMKLDVSNRQSVDDATREIEQAFGKLDILINNAGVLENFIPLAKSVPDEWWKSWEIMVKGPYLCTRALIPLMRNAAHIGALLISPGGAAYQTAKLALLRLTEHVMGDYGDQGLLAYCLHPGGMPTELALKMPESLHANLIDTPELAADTMV</sequence>
<dbReference type="SUPFAM" id="SSF51735">
    <property type="entry name" value="NAD(P)-binding Rossmann-fold domains"/>
    <property type="match status" value="1"/>
</dbReference>
<comment type="similarity">
    <text evidence="1">Belongs to the short-chain dehydrogenases/reductases (SDR) family.</text>
</comment>
<dbReference type="Gene3D" id="3.40.50.720">
    <property type="entry name" value="NAD(P)-binding Rossmann-like Domain"/>
    <property type="match status" value="1"/>
</dbReference>
<dbReference type="Proteomes" id="UP000800041">
    <property type="component" value="Unassembled WGS sequence"/>
</dbReference>
<keyword evidence="2" id="KW-0560">Oxidoreductase</keyword>
<evidence type="ECO:0000313" key="3">
    <source>
        <dbReference type="EMBL" id="KAF1990550.1"/>
    </source>
</evidence>
<reference evidence="3" key="1">
    <citation type="journal article" date="2020" name="Stud. Mycol.">
        <title>101 Dothideomycetes genomes: a test case for predicting lifestyles and emergence of pathogens.</title>
        <authorList>
            <person name="Haridas S."/>
            <person name="Albert R."/>
            <person name="Binder M."/>
            <person name="Bloem J."/>
            <person name="Labutti K."/>
            <person name="Salamov A."/>
            <person name="Andreopoulos B."/>
            <person name="Baker S."/>
            <person name="Barry K."/>
            <person name="Bills G."/>
            <person name="Bluhm B."/>
            <person name="Cannon C."/>
            <person name="Castanera R."/>
            <person name="Culley D."/>
            <person name="Daum C."/>
            <person name="Ezra D."/>
            <person name="Gonzalez J."/>
            <person name="Henrissat B."/>
            <person name="Kuo A."/>
            <person name="Liang C."/>
            <person name="Lipzen A."/>
            <person name="Lutzoni F."/>
            <person name="Magnuson J."/>
            <person name="Mondo S."/>
            <person name="Nolan M."/>
            <person name="Ohm R."/>
            <person name="Pangilinan J."/>
            <person name="Park H.-J."/>
            <person name="Ramirez L."/>
            <person name="Alfaro M."/>
            <person name="Sun H."/>
            <person name="Tritt A."/>
            <person name="Yoshinaga Y."/>
            <person name="Zwiers L.-H."/>
            <person name="Turgeon B."/>
            <person name="Goodwin S."/>
            <person name="Spatafora J."/>
            <person name="Crous P."/>
            <person name="Grigoriev I."/>
        </authorList>
    </citation>
    <scope>NUCLEOTIDE SEQUENCE</scope>
    <source>
        <strain evidence="3">CBS 113979</strain>
    </source>
</reference>
<accession>A0A6G1HBZ8</accession>
<evidence type="ECO:0000256" key="1">
    <source>
        <dbReference type="ARBA" id="ARBA00006484"/>
    </source>
</evidence>
<protein>
    <submittedName>
        <fullName evidence="3">Short chain dehydrogenase reductase</fullName>
    </submittedName>
</protein>
<keyword evidence="4" id="KW-1185">Reference proteome</keyword>